<name>A0A1I0MC86_9EURY</name>
<dbReference type="EMBL" id="FOIW01000001">
    <property type="protein sequence ID" value="SEV85859.1"/>
    <property type="molecule type" value="Genomic_DNA"/>
</dbReference>
<accession>A0A1I0MC86</accession>
<sequence>MRAEEVLDLLRGVENPFTGMDIVSEGLVTKVIVEEDKTTIYVAFARNTPVHPFAMAVNWPIQARIVRDMVKVLGGKLGYFEIVDDTTLQRYYPLEDEMEV</sequence>
<feature type="domain" description="MIP18 family-like" evidence="1">
    <location>
        <begin position="4"/>
        <end position="57"/>
    </location>
</feature>
<reference evidence="3" key="1">
    <citation type="submission" date="2016-10" db="EMBL/GenBank/DDBJ databases">
        <authorList>
            <person name="Varghese N."/>
            <person name="Submissions S."/>
        </authorList>
    </citation>
    <scope>NUCLEOTIDE SEQUENCE [LARGE SCALE GENOMIC DNA]</scope>
    <source>
        <strain evidence="3">OGL-20</strain>
    </source>
</reference>
<dbReference type="OrthoDB" id="85788at2157"/>
<dbReference type="Gene3D" id="3.30.300.130">
    <property type="entry name" value="Fe-S cluster assembly (FSCA)"/>
    <property type="match status" value="1"/>
</dbReference>
<gene>
    <name evidence="2" type="ORF">SAMN05216170_0442</name>
</gene>
<proteinExistence type="predicted"/>
<dbReference type="InterPro" id="IPR034904">
    <property type="entry name" value="FSCA_dom_sf"/>
</dbReference>
<dbReference type="Pfam" id="PF01883">
    <property type="entry name" value="FeS_assembly_P"/>
    <property type="match status" value="1"/>
</dbReference>
<dbReference type="GeneID" id="33334265"/>
<dbReference type="SUPFAM" id="SSF117916">
    <property type="entry name" value="Fe-S cluster assembly (FSCA) domain-like"/>
    <property type="match status" value="1"/>
</dbReference>
<protein>
    <recommendedName>
        <fullName evidence="1">MIP18 family-like domain-containing protein</fullName>
    </recommendedName>
</protein>
<dbReference type="RefSeq" id="WP_074631168.1">
    <property type="nucleotide sequence ID" value="NZ_CP015105.1"/>
</dbReference>
<evidence type="ECO:0000313" key="3">
    <source>
        <dbReference type="Proteomes" id="UP000182125"/>
    </source>
</evidence>
<dbReference type="InterPro" id="IPR002744">
    <property type="entry name" value="MIP18-like"/>
</dbReference>
<evidence type="ECO:0000313" key="2">
    <source>
        <dbReference type="EMBL" id="SEV85859.1"/>
    </source>
</evidence>
<evidence type="ECO:0000259" key="1">
    <source>
        <dbReference type="Pfam" id="PF01883"/>
    </source>
</evidence>
<dbReference type="AlphaFoldDB" id="A0A1I0MC86"/>
<organism evidence="2 3">
    <name type="scientific">Thermococcus thioreducens</name>
    <dbReference type="NCBI Taxonomy" id="277988"/>
    <lineage>
        <taxon>Archaea</taxon>
        <taxon>Methanobacteriati</taxon>
        <taxon>Methanobacteriota</taxon>
        <taxon>Thermococci</taxon>
        <taxon>Thermococcales</taxon>
        <taxon>Thermococcaceae</taxon>
        <taxon>Thermococcus</taxon>
    </lineage>
</organism>
<dbReference type="Proteomes" id="UP000182125">
    <property type="component" value="Unassembled WGS sequence"/>
</dbReference>